<keyword evidence="7 9" id="KW-0413">Isomerase</keyword>
<dbReference type="HAMAP" id="MF_00303">
    <property type="entry name" value="Trigger_factor_Tig"/>
    <property type="match status" value="1"/>
</dbReference>
<feature type="domain" description="Trigger factor C-terminal" evidence="12">
    <location>
        <begin position="261"/>
        <end position="422"/>
    </location>
</feature>
<dbReference type="Pfam" id="PF05698">
    <property type="entry name" value="Trigger_C"/>
    <property type="match status" value="1"/>
</dbReference>
<evidence type="ECO:0000256" key="3">
    <source>
        <dbReference type="ARBA" id="ARBA00013194"/>
    </source>
</evidence>
<evidence type="ECO:0000259" key="10">
    <source>
        <dbReference type="Pfam" id="PF00254"/>
    </source>
</evidence>
<dbReference type="Proteomes" id="UP000176282">
    <property type="component" value="Unassembled WGS sequence"/>
</dbReference>
<evidence type="ECO:0000256" key="1">
    <source>
        <dbReference type="ARBA" id="ARBA00000971"/>
    </source>
</evidence>
<dbReference type="InterPro" id="IPR008881">
    <property type="entry name" value="Trigger_fac_ribosome-bd_bac"/>
</dbReference>
<evidence type="ECO:0000256" key="9">
    <source>
        <dbReference type="HAMAP-Rule" id="MF_00303"/>
    </source>
</evidence>
<dbReference type="GO" id="GO:0043022">
    <property type="term" value="F:ribosome binding"/>
    <property type="evidence" value="ECO:0007669"/>
    <property type="project" value="TreeGrafter"/>
</dbReference>
<dbReference type="SUPFAM" id="SSF109998">
    <property type="entry name" value="Triger factor/SurA peptide-binding domain-like"/>
    <property type="match status" value="1"/>
</dbReference>
<keyword evidence="9" id="KW-0132">Cell division</keyword>
<dbReference type="EMBL" id="MFQB01000035">
    <property type="protein sequence ID" value="OGH66510.1"/>
    <property type="molecule type" value="Genomic_DNA"/>
</dbReference>
<feature type="domain" description="PPIase FKBP-type" evidence="10">
    <location>
        <begin position="158"/>
        <end position="238"/>
    </location>
</feature>
<dbReference type="PANTHER" id="PTHR30560">
    <property type="entry name" value="TRIGGER FACTOR CHAPERONE AND PEPTIDYL-PROLYL CIS/TRANS ISOMERASE"/>
    <property type="match status" value="1"/>
</dbReference>
<dbReference type="InterPro" id="IPR046357">
    <property type="entry name" value="PPIase_dom_sf"/>
</dbReference>
<dbReference type="GO" id="GO:0043335">
    <property type="term" value="P:protein unfolding"/>
    <property type="evidence" value="ECO:0007669"/>
    <property type="project" value="TreeGrafter"/>
</dbReference>
<comment type="domain">
    <text evidence="9">Consists of 3 domains; the N-terminus binds the ribosome, the middle domain has PPIase activity, while the C-terminus has intrinsic chaperone activity on its own.</text>
</comment>
<dbReference type="EC" id="5.2.1.8" evidence="3 9"/>
<dbReference type="InterPro" id="IPR005215">
    <property type="entry name" value="Trig_fac"/>
</dbReference>
<protein>
    <recommendedName>
        <fullName evidence="4 9">Trigger factor</fullName>
        <shortName evidence="9">TF</shortName>
        <ecNumber evidence="3 9">5.2.1.8</ecNumber>
    </recommendedName>
    <alternativeName>
        <fullName evidence="8 9">PPIase</fullName>
    </alternativeName>
</protein>
<dbReference type="SUPFAM" id="SSF102735">
    <property type="entry name" value="Trigger factor ribosome-binding domain"/>
    <property type="match status" value="1"/>
</dbReference>
<dbReference type="GO" id="GO:0051301">
    <property type="term" value="P:cell division"/>
    <property type="evidence" value="ECO:0007669"/>
    <property type="project" value="UniProtKB-KW"/>
</dbReference>
<reference evidence="13 14" key="1">
    <citation type="journal article" date="2016" name="Nat. Commun.">
        <title>Thousands of microbial genomes shed light on interconnected biogeochemical processes in an aquifer system.</title>
        <authorList>
            <person name="Anantharaman K."/>
            <person name="Brown C.T."/>
            <person name="Hug L.A."/>
            <person name="Sharon I."/>
            <person name="Castelle C.J."/>
            <person name="Probst A.J."/>
            <person name="Thomas B.C."/>
            <person name="Singh A."/>
            <person name="Wilkins M.J."/>
            <person name="Karaoz U."/>
            <person name="Brodie E.L."/>
            <person name="Williams K.H."/>
            <person name="Hubbard S.S."/>
            <person name="Banfield J.F."/>
        </authorList>
    </citation>
    <scope>NUCLEOTIDE SEQUENCE [LARGE SCALE GENOMIC DNA]</scope>
</reference>
<evidence type="ECO:0000256" key="6">
    <source>
        <dbReference type="ARBA" id="ARBA00023186"/>
    </source>
</evidence>
<dbReference type="Gene3D" id="1.10.3120.10">
    <property type="entry name" value="Trigger factor, C-terminal domain"/>
    <property type="match status" value="1"/>
</dbReference>
<accession>A0A1F6M4J5</accession>
<dbReference type="Gene3D" id="3.10.50.40">
    <property type="match status" value="1"/>
</dbReference>
<dbReference type="GO" id="GO:0005737">
    <property type="term" value="C:cytoplasm"/>
    <property type="evidence" value="ECO:0007669"/>
    <property type="project" value="UniProtKB-SubCell"/>
</dbReference>
<evidence type="ECO:0000256" key="8">
    <source>
        <dbReference type="ARBA" id="ARBA00029986"/>
    </source>
</evidence>
<dbReference type="NCBIfam" id="TIGR00115">
    <property type="entry name" value="tig"/>
    <property type="match status" value="1"/>
</dbReference>
<comment type="subcellular location">
    <subcellularLocation>
        <location evidence="9">Cytoplasm</location>
    </subcellularLocation>
    <text evidence="9">About half TF is bound to the ribosome near the polypeptide exit tunnel while the other half is free in the cytoplasm.</text>
</comment>
<dbReference type="Pfam" id="PF05697">
    <property type="entry name" value="Trigger_N"/>
    <property type="match status" value="1"/>
</dbReference>
<evidence type="ECO:0000259" key="12">
    <source>
        <dbReference type="Pfam" id="PF05698"/>
    </source>
</evidence>
<dbReference type="InterPro" id="IPR027304">
    <property type="entry name" value="Trigger_fact/SurA_dom_sf"/>
</dbReference>
<gene>
    <name evidence="9" type="primary">tig</name>
    <name evidence="13" type="ORF">A3J66_04520</name>
</gene>
<comment type="catalytic activity">
    <reaction evidence="1 9">
        <text>[protein]-peptidylproline (omega=180) = [protein]-peptidylproline (omega=0)</text>
        <dbReference type="Rhea" id="RHEA:16237"/>
        <dbReference type="Rhea" id="RHEA-COMP:10747"/>
        <dbReference type="Rhea" id="RHEA-COMP:10748"/>
        <dbReference type="ChEBI" id="CHEBI:83833"/>
        <dbReference type="ChEBI" id="CHEBI:83834"/>
        <dbReference type="EC" id="5.2.1.8"/>
    </reaction>
</comment>
<evidence type="ECO:0000256" key="7">
    <source>
        <dbReference type="ARBA" id="ARBA00023235"/>
    </source>
</evidence>
<dbReference type="InterPro" id="IPR037041">
    <property type="entry name" value="Trigger_fac_C_sf"/>
</dbReference>
<dbReference type="InterPro" id="IPR001179">
    <property type="entry name" value="PPIase_FKBP_dom"/>
</dbReference>
<evidence type="ECO:0000259" key="11">
    <source>
        <dbReference type="Pfam" id="PF05697"/>
    </source>
</evidence>
<evidence type="ECO:0000313" key="13">
    <source>
        <dbReference type="EMBL" id="OGH66510.1"/>
    </source>
</evidence>
<evidence type="ECO:0000313" key="14">
    <source>
        <dbReference type="Proteomes" id="UP000176282"/>
    </source>
</evidence>
<keyword evidence="6 9" id="KW-0143">Chaperone</keyword>
<comment type="similarity">
    <text evidence="2 9">Belongs to the FKBP-type PPIase family. Tig subfamily.</text>
</comment>
<feature type="domain" description="Trigger factor ribosome-binding bacterial" evidence="11">
    <location>
        <begin position="1"/>
        <end position="144"/>
    </location>
</feature>
<evidence type="ECO:0000256" key="4">
    <source>
        <dbReference type="ARBA" id="ARBA00016902"/>
    </source>
</evidence>
<keyword evidence="9" id="KW-0131">Cell cycle</keyword>
<dbReference type="GO" id="GO:0044183">
    <property type="term" value="F:protein folding chaperone"/>
    <property type="evidence" value="ECO:0007669"/>
    <property type="project" value="TreeGrafter"/>
</dbReference>
<dbReference type="STRING" id="1798680.A3J66_04520"/>
<dbReference type="GO" id="GO:0051083">
    <property type="term" value="P:'de novo' cotranslational protein folding"/>
    <property type="evidence" value="ECO:0007669"/>
    <property type="project" value="TreeGrafter"/>
</dbReference>
<dbReference type="GO" id="GO:0015031">
    <property type="term" value="P:protein transport"/>
    <property type="evidence" value="ECO:0007669"/>
    <property type="project" value="UniProtKB-UniRule"/>
</dbReference>
<proteinExistence type="inferred from homology"/>
<dbReference type="InterPro" id="IPR036611">
    <property type="entry name" value="Trigger_fac_ribosome-bd_sf"/>
</dbReference>
<evidence type="ECO:0000256" key="5">
    <source>
        <dbReference type="ARBA" id="ARBA00023110"/>
    </source>
</evidence>
<organism evidence="13 14">
    <name type="scientific">Candidatus Magasanikbacteria bacterium RIFCSPHIGHO2_02_FULL_47_14</name>
    <dbReference type="NCBI Taxonomy" id="1798680"/>
    <lineage>
        <taxon>Bacteria</taxon>
        <taxon>Candidatus Magasanikiibacteriota</taxon>
    </lineage>
</organism>
<dbReference type="AlphaFoldDB" id="A0A1F6M4J5"/>
<dbReference type="SUPFAM" id="SSF54534">
    <property type="entry name" value="FKBP-like"/>
    <property type="match status" value="1"/>
</dbReference>
<comment type="function">
    <text evidence="9">Involved in protein export. Acts as a chaperone by maintaining the newly synthesized protein in an open conformation. Functions as a peptidyl-prolyl cis-trans isomerase.</text>
</comment>
<dbReference type="InterPro" id="IPR008880">
    <property type="entry name" value="Trigger_fac_C"/>
</dbReference>
<evidence type="ECO:0000256" key="2">
    <source>
        <dbReference type="ARBA" id="ARBA00005464"/>
    </source>
</evidence>
<dbReference type="GO" id="GO:0003755">
    <property type="term" value="F:peptidyl-prolyl cis-trans isomerase activity"/>
    <property type="evidence" value="ECO:0007669"/>
    <property type="project" value="UniProtKB-UniRule"/>
</dbReference>
<keyword evidence="9" id="KW-0963">Cytoplasm</keyword>
<keyword evidence="5 9" id="KW-0697">Rotamase</keyword>
<name>A0A1F6M4J5_9BACT</name>
<dbReference type="Gene3D" id="3.30.70.1050">
    <property type="entry name" value="Trigger factor ribosome-binding domain"/>
    <property type="match status" value="1"/>
</dbReference>
<dbReference type="Pfam" id="PF00254">
    <property type="entry name" value="FKBP_C"/>
    <property type="match status" value="1"/>
</dbReference>
<dbReference type="PANTHER" id="PTHR30560:SF3">
    <property type="entry name" value="TRIGGER FACTOR-LIKE PROTEIN TIG, CHLOROPLASTIC"/>
    <property type="match status" value="1"/>
</dbReference>
<sequence length="430" mass="49463">MNYTSKKLPQSQVELTITVPAEEYKPFMEKAAQRISARVATKGFRKGHAPYDVIAREVGEMNILQEAIEPIVQKTYVEALQQEKLEVLGMPKVNVEKVAPRNDFVYTAVVALVPKIKLPKIEDIKVKKVVKKVEDKDIKETVDAIRGMQAKEVIKSGKAEGTDKLVLDMDMFLDNVPVDGGQAKDYQVYLSEDHYIPGFNEHVTGLKKGDEKKFQLDFPKNHYQKHLAGKTVDFTVNVKDVYERQLPEMDADFAKRLGQESVEKVQELIKSNLYEEAKRKADQSAEVEILEKLIEKTTFDEIPELVIDSEKHRMFYELKRDLDKNGISIEQYLQDIKKKEDELYKDFTDQATKRGKAALISRQVAIEQNLKATDEELEKEIEIIKGSYQGNEEALENLKRPEVRDSIAMTVQNKKVIDWLKEKILEKEEK</sequence>
<dbReference type="PIRSF" id="PIRSF003095">
    <property type="entry name" value="Trigger_factor"/>
    <property type="match status" value="1"/>
</dbReference>
<comment type="caution">
    <text evidence="13">The sequence shown here is derived from an EMBL/GenBank/DDBJ whole genome shotgun (WGS) entry which is preliminary data.</text>
</comment>